<dbReference type="Proteomes" id="UP001579974">
    <property type="component" value="Unassembled WGS sequence"/>
</dbReference>
<dbReference type="InterPro" id="IPR000683">
    <property type="entry name" value="Gfo/Idh/MocA-like_OxRdtase_N"/>
</dbReference>
<dbReference type="Gene3D" id="3.40.50.720">
    <property type="entry name" value="NAD(P)-binding Rossmann-like Domain"/>
    <property type="match status" value="1"/>
</dbReference>
<dbReference type="SUPFAM" id="SSF55347">
    <property type="entry name" value="Glyceraldehyde-3-phosphate dehydrogenase-like, C-terminal domain"/>
    <property type="match status" value="1"/>
</dbReference>
<keyword evidence="5" id="KW-1185">Reference proteome</keyword>
<evidence type="ECO:0000313" key="5">
    <source>
        <dbReference type="Proteomes" id="UP001579974"/>
    </source>
</evidence>
<reference evidence="4 5" key="1">
    <citation type="journal article" date="2024" name="Int. J. Mol. Sci.">
        <title>Exploration of Alicyclobacillus spp. Genome in Search of Antibiotic Resistance.</title>
        <authorList>
            <person name="Bucka-Kolendo J."/>
            <person name="Kiousi D.E."/>
            <person name="Dekowska A."/>
            <person name="Mikolajczuk-Szczyrba A."/>
            <person name="Karadedos D.M."/>
            <person name="Michael P."/>
            <person name="Galanis A."/>
            <person name="Sokolowska B."/>
        </authorList>
    </citation>
    <scope>NUCLEOTIDE SEQUENCE [LARGE SCALE GENOMIC DNA]</scope>
    <source>
        <strain evidence="4 5">KKP 3000</strain>
    </source>
</reference>
<evidence type="ECO:0000256" key="1">
    <source>
        <dbReference type="ARBA" id="ARBA00010928"/>
    </source>
</evidence>
<evidence type="ECO:0000313" key="4">
    <source>
        <dbReference type="EMBL" id="MFB5193012.1"/>
    </source>
</evidence>
<dbReference type="EMBL" id="JBDXSU010000034">
    <property type="protein sequence ID" value="MFB5193012.1"/>
    <property type="molecule type" value="Genomic_DNA"/>
</dbReference>
<evidence type="ECO:0000259" key="2">
    <source>
        <dbReference type="Pfam" id="PF01408"/>
    </source>
</evidence>
<sequence>MVKYCIVGTGSRGIGMFARDLVSEYADVAQLVGLCDANIGRLEYAQAILGQRIPIFTDFDEMMKTVACDTVIVTTKDSTHHEFIVKALRSGRDVITEKPMTIDDEKVRAILEAERETGKRVRVSFNYRYAPYKTKVKELLMQGIVGQVHSVEFRWYLDTVHGADYFRRWHRQKRNSGGLLVHKATHHFDLINWWLGEEPIDVFAFGSRQFYRPERKPGHGVRCQACELGHNCEFYLDLSRGEYRTLYLDQEAHDGYFRDQCVFSDDTDIEDTVSVLARYPNHIQLTYALTAATPFEGWQVAFNGSKGRLEAFEPEFFITEGNQSDFASREGKSVRMPVDWRWANPGQKETLTSLQIRFYPLFGGVQTFELPLGNGGHGGGDRLLKDHLFRDSTADPLGHQAGSRAGAMSVLLGVAANRSIAQGRLVSISELLGGTI</sequence>
<dbReference type="InterPro" id="IPR004104">
    <property type="entry name" value="Gfo/Idh/MocA-like_OxRdtase_C"/>
</dbReference>
<organism evidence="4 5">
    <name type="scientific">Alicyclobacillus fastidiosus</name>
    <dbReference type="NCBI Taxonomy" id="392011"/>
    <lineage>
        <taxon>Bacteria</taxon>
        <taxon>Bacillati</taxon>
        <taxon>Bacillota</taxon>
        <taxon>Bacilli</taxon>
        <taxon>Bacillales</taxon>
        <taxon>Alicyclobacillaceae</taxon>
        <taxon>Alicyclobacillus</taxon>
    </lineage>
</organism>
<evidence type="ECO:0000259" key="3">
    <source>
        <dbReference type="Pfam" id="PF02894"/>
    </source>
</evidence>
<dbReference type="PANTHER" id="PTHR43377:SF2">
    <property type="entry name" value="BINDING ROSSMANN FOLD OXIDOREDUCTASE, PUTATIVE (AFU_ORTHOLOGUE AFUA_4G00560)-RELATED"/>
    <property type="match status" value="1"/>
</dbReference>
<dbReference type="PANTHER" id="PTHR43377">
    <property type="entry name" value="BILIVERDIN REDUCTASE A"/>
    <property type="match status" value="1"/>
</dbReference>
<dbReference type="InterPro" id="IPR036291">
    <property type="entry name" value="NAD(P)-bd_dom_sf"/>
</dbReference>
<name>A0ABV5AL60_9BACL</name>
<accession>A0ABV5AL60</accession>
<comment type="similarity">
    <text evidence="1">Belongs to the Gfo/Idh/MocA family.</text>
</comment>
<dbReference type="Pfam" id="PF02894">
    <property type="entry name" value="GFO_IDH_MocA_C"/>
    <property type="match status" value="1"/>
</dbReference>
<proteinExistence type="inferred from homology"/>
<dbReference type="SUPFAM" id="SSF51735">
    <property type="entry name" value="NAD(P)-binding Rossmann-fold domains"/>
    <property type="match status" value="1"/>
</dbReference>
<gene>
    <name evidence="4" type="ORF">KKP3000_002607</name>
</gene>
<comment type="caution">
    <text evidence="4">The sequence shown here is derived from an EMBL/GenBank/DDBJ whole genome shotgun (WGS) entry which is preliminary data.</text>
</comment>
<dbReference type="InterPro" id="IPR051450">
    <property type="entry name" value="Gfo/Idh/MocA_Oxidoreductases"/>
</dbReference>
<dbReference type="Pfam" id="PF01408">
    <property type="entry name" value="GFO_IDH_MocA"/>
    <property type="match status" value="1"/>
</dbReference>
<protein>
    <submittedName>
        <fullName evidence="4">Gfo/Idh/MocA family oxidoreductase</fullName>
    </submittedName>
</protein>
<feature type="domain" description="Gfo/Idh/MocA-like oxidoreductase C-terminal" evidence="3">
    <location>
        <begin position="137"/>
        <end position="427"/>
    </location>
</feature>
<feature type="domain" description="Gfo/Idh/MocA-like oxidoreductase N-terminal" evidence="2">
    <location>
        <begin position="3"/>
        <end position="124"/>
    </location>
</feature>
<dbReference type="Gene3D" id="3.30.360.10">
    <property type="entry name" value="Dihydrodipicolinate Reductase, domain 2"/>
    <property type="match status" value="1"/>
</dbReference>
<dbReference type="RefSeq" id="WP_275474338.1">
    <property type="nucleotide sequence ID" value="NZ_CP162940.1"/>
</dbReference>